<dbReference type="Gene3D" id="3.40.50.150">
    <property type="entry name" value="Vaccinia Virus protein VP39"/>
    <property type="match status" value="1"/>
</dbReference>
<dbReference type="PANTHER" id="PTHR10631">
    <property type="entry name" value="N 2 ,N 2 -DIMETHYLGUANOSINE TRNA METHYLTRANSFERASE"/>
    <property type="match status" value="1"/>
</dbReference>
<evidence type="ECO:0000313" key="15">
    <source>
        <dbReference type="Proteomes" id="UP001148614"/>
    </source>
</evidence>
<proteinExistence type="inferred from homology"/>
<evidence type="ECO:0000256" key="5">
    <source>
        <dbReference type="ARBA" id="ARBA00022694"/>
    </source>
</evidence>
<dbReference type="PANTHER" id="PTHR10631:SF3">
    <property type="entry name" value="TRNA (GUANINE(26)-N(2))-DIMETHYLTRANSFERASE"/>
    <property type="match status" value="1"/>
</dbReference>
<dbReference type="AlphaFoldDB" id="A0A9W8TR02"/>
<dbReference type="FunFam" id="3.30.56.70:FF:000001">
    <property type="entry name" value="tRNA (guanine(26)-N(2))-dimethyltransferase"/>
    <property type="match status" value="1"/>
</dbReference>
<evidence type="ECO:0000256" key="7">
    <source>
        <dbReference type="ARBA" id="ARBA00039099"/>
    </source>
</evidence>
<dbReference type="InterPro" id="IPR042296">
    <property type="entry name" value="tRNA_met_Trm1_C"/>
</dbReference>
<keyword evidence="15" id="KW-1185">Reference proteome</keyword>
<reference evidence="14" key="1">
    <citation type="submission" date="2022-07" db="EMBL/GenBank/DDBJ databases">
        <title>Genome Sequence of Xylaria arbuscula.</title>
        <authorList>
            <person name="Buettner E."/>
        </authorList>
    </citation>
    <scope>NUCLEOTIDE SEQUENCE</scope>
    <source>
        <strain evidence="14">VT107</strain>
    </source>
</reference>
<keyword evidence="2 12" id="KW-0489">Methyltransferase</keyword>
<feature type="region of interest" description="Disordered" evidence="13">
    <location>
        <begin position="34"/>
        <end position="54"/>
    </location>
</feature>
<comment type="caution">
    <text evidence="14">The sequence shown here is derived from an EMBL/GenBank/DDBJ whole genome shotgun (WGS) entry which is preliminary data.</text>
</comment>
<dbReference type="Gene3D" id="3.30.56.70">
    <property type="entry name" value="N2,N2-dimethylguanosine tRNA methyltransferase, C-terminal domain"/>
    <property type="match status" value="1"/>
</dbReference>
<dbReference type="InterPro" id="IPR029063">
    <property type="entry name" value="SAM-dependent_MTases_sf"/>
</dbReference>
<dbReference type="InterPro" id="IPR002905">
    <property type="entry name" value="Trm1"/>
</dbReference>
<feature type="region of interest" description="Disordered" evidence="13">
    <location>
        <begin position="679"/>
        <end position="701"/>
    </location>
</feature>
<evidence type="ECO:0000256" key="6">
    <source>
        <dbReference type="ARBA" id="ARBA00022884"/>
    </source>
</evidence>
<sequence>MFRALPHAALRLPFGHVSRVLILSEKTAHRAAHSMATKPQDGSTATTTTTTGVEPFIRDGEEYTEVKEGLASILVPFSKPDPSKKDSKSVEEQQRVFYNPIQQFNRDLTVLAIKAYAQDVLSKPRSANAKHIAKRKRDRSDIDGPNPKKRHDQPGKPADQSTADVTESVEIDASKPEETEVPTSSIKESAGKGGQSNQETNSVSDAAQLKPAQEEEPRSENTARHNAPHPPSFTILDALSATGLRALRYVRELPFVTSVTANDLSPSAVEAIRRNAEHNGVESKIVATSGDARSHMYSILAEEAPRDHEKDKYSKKNKSKSKRYNVIDLDPYGTAAPFLDAAVNAIRDDGGLLCVTCTDSGVWASNGYPEKAFSLYGGVPIKGFHSHEVGLRLILHSIATSAARYGLAIEPLLSLSIDYYIRVFVKVRRAPAQVKFLAGKTMLMYSCDHGCGAWETQLLARNKKATNKSGVGTFYKHGCAIAPTAGMNCQHCGSKTHLAGPMYAGPLHSVDFIKKILDDLPSASNDIYGTKPRIEGMLQTALEEALPLPDHLVPQSKEDEFAMIEPYPFYFHPTQLAGGMRCVCPDDDSLRGGLRSLGYEVTRSHCKSGSIKTNAPWSAVWHVMREWVRQKRPVKVENIKENSATYRLLRLGNTENDDVEMDKREVVFDQRLGRDKSKPGLVRYQMNPTENWGPMTRAKKQ</sequence>
<evidence type="ECO:0000256" key="9">
    <source>
        <dbReference type="ARBA" id="ARBA00077143"/>
    </source>
</evidence>
<dbReference type="EMBL" id="JANPWZ010000169">
    <property type="protein sequence ID" value="KAJ3578800.1"/>
    <property type="molecule type" value="Genomic_DNA"/>
</dbReference>
<dbReference type="SUPFAM" id="SSF53335">
    <property type="entry name" value="S-adenosyl-L-methionine-dependent methyltransferases"/>
    <property type="match status" value="1"/>
</dbReference>
<keyword evidence="5 12" id="KW-0819">tRNA processing</keyword>
<evidence type="ECO:0000256" key="12">
    <source>
        <dbReference type="PROSITE-ProRule" id="PRU00958"/>
    </source>
</evidence>
<keyword evidence="3 12" id="KW-0808">Transferase</keyword>
<feature type="region of interest" description="Disordered" evidence="13">
    <location>
        <begin position="124"/>
        <end position="234"/>
    </location>
</feature>
<dbReference type="PROSITE" id="PS51626">
    <property type="entry name" value="SAM_MT_TRM1"/>
    <property type="match status" value="1"/>
</dbReference>
<name>A0A9W8TR02_9PEZI</name>
<gene>
    <name evidence="14" type="ORF">NPX13_g1769</name>
</gene>
<evidence type="ECO:0000256" key="10">
    <source>
        <dbReference type="ARBA" id="ARBA00082896"/>
    </source>
</evidence>
<dbReference type="VEuPathDB" id="FungiDB:F4678DRAFT_452144"/>
<dbReference type="GO" id="GO:0160104">
    <property type="term" value="F:tRNA (guanine(26)-N2)-dimethyltransferase activity"/>
    <property type="evidence" value="ECO:0007669"/>
    <property type="project" value="UniProtKB-EC"/>
</dbReference>
<evidence type="ECO:0000256" key="1">
    <source>
        <dbReference type="ARBA" id="ARBA00022555"/>
    </source>
</evidence>
<evidence type="ECO:0000256" key="13">
    <source>
        <dbReference type="SAM" id="MobiDB-lite"/>
    </source>
</evidence>
<evidence type="ECO:0000256" key="11">
    <source>
        <dbReference type="ARBA" id="ARBA00083299"/>
    </source>
</evidence>
<dbReference type="Pfam" id="PF02005">
    <property type="entry name" value="TRM"/>
    <property type="match status" value="1"/>
</dbReference>
<dbReference type="EC" id="2.1.1.216" evidence="7"/>
<comment type="similarity">
    <text evidence="12">Belongs to the class I-like SAM-binding methyltransferase superfamily. Trm1 family.</text>
</comment>
<dbReference type="Proteomes" id="UP001148614">
    <property type="component" value="Unassembled WGS sequence"/>
</dbReference>
<keyword evidence="1 12" id="KW-0820">tRNA-binding</keyword>
<dbReference type="NCBIfam" id="TIGR00308">
    <property type="entry name" value="TRM1"/>
    <property type="match status" value="1"/>
</dbReference>
<keyword evidence="6 12" id="KW-0694">RNA-binding</keyword>
<protein>
    <recommendedName>
        <fullName evidence="7">tRNA (guanine(26)-N(2))-dimethyltransferase</fullName>
        <ecNumber evidence="7">2.1.1.216</ecNumber>
    </recommendedName>
    <alternativeName>
        <fullName evidence="10">tRNA 2,2-dimethylguanosine-26 methyltransferase</fullName>
    </alternativeName>
    <alternativeName>
        <fullName evidence="9">tRNA(guanine-26,N(2)-N(2)) methyltransferase</fullName>
    </alternativeName>
    <alternativeName>
        <fullName evidence="11">tRNA(m(2,2)G26)dimethyltransferase</fullName>
    </alternativeName>
</protein>
<dbReference type="GO" id="GO:0002940">
    <property type="term" value="P:tRNA N2-guanine methylation"/>
    <property type="evidence" value="ECO:0007669"/>
    <property type="project" value="TreeGrafter"/>
</dbReference>
<comment type="catalytic activity">
    <reaction evidence="8">
        <text>guanosine(26) in tRNA + 2 S-adenosyl-L-methionine = N(2)-dimethylguanosine(26) in tRNA + 2 S-adenosyl-L-homocysteine + 2 H(+)</text>
        <dbReference type="Rhea" id="RHEA:43140"/>
        <dbReference type="Rhea" id="RHEA-COMP:10359"/>
        <dbReference type="Rhea" id="RHEA-COMP:10360"/>
        <dbReference type="ChEBI" id="CHEBI:15378"/>
        <dbReference type="ChEBI" id="CHEBI:57856"/>
        <dbReference type="ChEBI" id="CHEBI:59789"/>
        <dbReference type="ChEBI" id="CHEBI:74269"/>
        <dbReference type="ChEBI" id="CHEBI:74513"/>
        <dbReference type="EC" id="2.1.1.216"/>
    </reaction>
</comment>
<organism evidence="14 15">
    <name type="scientific">Xylaria arbuscula</name>
    <dbReference type="NCBI Taxonomy" id="114810"/>
    <lineage>
        <taxon>Eukaryota</taxon>
        <taxon>Fungi</taxon>
        <taxon>Dikarya</taxon>
        <taxon>Ascomycota</taxon>
        <taxon>Pezizomycotina</taxon>
        <taxon>Sordariomycetes</taxon>
        <taxon>Xylariomycetidae</taxon>
        <taxon>Xylariales</taxon>
        <taxon>Xylariaceae</taxon>
        <taxon>Xylaria</taxon>
    </lineage>
</organism>
<evidence type="ECO:0000313" key="14">
    <source>
        <dbReference type="EMBL" id="KAJ3578800.1"/>
    </source>
</evidence>
<evidence type="ECO:0000256" key="4">
    <source>
        <dbReference type="ARBA" id="ARBA00022691"/>
    </source>
</evidence>
<accession>A0A9W8TR02</accession>
<feature type="compositionally biased region" description="Polar residues" evidence="13">
    <location>
        <begin position="195"/>
        <end position="205"/>
    </location>
</feature>
<keyword evidence="4 12" id="KW-0949">S-adenosyl-L-methionine</keyword>
<evidence type="ECO:0000256" key="3">
    <source>
        <dbReference type="ARBA" id="ARBA00022679"/>
    </source>
</evidence>
<feature type="compositionally biased region" description="Basic and acidic residues" evidence="13">
    <location>
        <begin position="212"/>
        <end position="223"/>
    </location>
</feature>
<dbReference type="GO" id="GO:0005634">
    <property type="term" value="C:nucleus"/>
    <property type="evidence" value="ECO:0007669"/>
    <property type="project" value="TreeGrafter"/>
</dbReference>
<evidence type="ECO:0000256" key="8">
    <source>
        <dbReference type="ARBA" id="ARBA00051897"/>
    </source>
</evidence>
<dbReference type="GO" id="GO:0000049">
    <property type="term" value="F:tRNA binding"/>
    <property type="evidence" value="ECO:0007669"/>
    <property type="project" value="UniProtKB-UniRule"/>
</dbReference>
<evidence type="ECO:0000256" key="2">
    <source>
        <dbReference type="ARBA" id="ARBA00022603"/>
    </source>
</evidence>